<dbReference type="Pfam" id="PF02601">
    <property type="entry name" value="Exonuc_VII_L"/>
    <property type="match status" value="1"/>
</dbReference>
<dbReference type="GO" id="GO:0009318">
    <property type="term" value="C:exodeoxyribonuclease VII complex"/>
    <property type="evidence" value="ECO:0007669"/>
    <property type="project" value="UniProtKB-UniRule"/>
</dbReference>
<keyword evidence="3 5" id="KW-0378">Hydrolase</keyword>
<dbReference type="GO" id="GO:0006308">
    <property type="term" value="P:DNA catabolic process"/>
    <property type="evidence" value="ECO:0007669"/>
    <property type="project" value="UniProtKB-UniRule"/>
</dbReference>
<comment type="subcellular location">
    <subcellularLocation>
        <location evidence="5 6">Cytoplasm</location>
    </subcellularLocation>
</comment>
<dbReference type="AlphaFoldDB" id="A0A5C7T0M3"/>
<dbReference type="GO" id="GO:0008855">
    <property type="term" value="F:exodeoxyribonuclease VII activity"/>
    <property type="evidence" value="ECO:0007669"/>
    <property type="project" value="UniProtKB-UniRule"/>
</dbReference>
<feature type="domain" description="Exonuclease VII large subunit C-terminal" evidence="7">
    <location>
        <begin position="136"/>
        <end position="449"/>
    </location>
</feature>
<dbReference type="EMBL" id="SSFD01000065">
    <property type="protein sequence ID" value="TXH88836.1"/>
    <property type="molecule type" value="Genomic_DNA"/>
</dbReference>
<comment type="catalytic activity">
    <reaction evidence="5 6">
        <text>Exonucleolytic cleavage in either 5'- to 3'- or 3'- to 5'-direction to yield nucleoside 5'-phosphates.</text>
        <dbReference type="EC" id="3.1.11.6"/>
    </reaction>
</comment>
<dbReference type="InterPro" id="IPR025824">
    <property type="entry name" value="OB-fold_nuc-bd_dom"/>
</dbReference>
<evidence type="ECO:0000256" key="2">
    <source>
        <dbReference type="ARBA" id="ARBA00022722"/>
    </source>
</evidence>
<comment type="similarity">
    <text evidence="5 6">Belongs to the XseA family.</text>
</comment>
<keyword evidence="4 5" id="KW-0269">Exonuclease</keyword>
<evidence type="ECO:0000256" key="5">
    <source>
        <dbReference type="HAMAP-Rule" id="MF_00378"/>
    </source>
</evidence>
<proteinExistence type="inferred from homology"/>
<comment type="caution">
    <text evidence="9">The sequence shown here is derived from an EMBL/GenBank/DDBJ whole genome shotgun (WGS) entry which is preliminary data.</text>
</comment>
<dbReference type="EC" id="3.1.11.6" evidence="5"/>
<evidence type="ECO:0000256" key="1">
    <source>
        <dbReference type="ARBA" id="ARBA00022490"/>
    </source>
</evidence>
<dbReference type="CDD" id="cd04489">
    <property type="entry name" value="ExoVII_LU_OBF"/>
    <property type="match status" value="1"/>
</dbReference>
<dbReference type="PANTHER" id="PTHR30008:SF0">
    <property type="entry name" value="EXODEOXYRIBONUCLEASE 7 LARGE SUBUNIT"/>
    <property type="match status" value="1"/>
</dbReference>
<evidence type="ECO:0000256" key="4">
    <source>
        <dbReference type="ARBA" id="ARBA00022839"/>
    </source>
</evidence>
<evidence type="ECO:0000313" key="10">
    <source>
        <dbReference type="Proteomes" id="UP000321192"/>
    </source>
</evidence>
<dbReference type="HAMAP" id="MF_00378">
    <property type="entry name" value="Exonuc_7_L"/>
    <property type="match status" value="1"/>
</dbReference>
<protein>
    <recommendedName>
        <fullName evidence="5">Exodeoxyribonuclease 7 large subunit</fullName>
        <ecNumber evidence="5">3.1.11.6</ecNumber>
    </recommendedName>
    <alternativeName>
        <fullName evidence="5">Exodeoxyribonuclease VII large subunit</fullName>
        <shortName evidence="5">Exonuclease VII large subunit</shortName>
    </alternativeName>
</protein>
<dbReference type="GO" id="GO:0003676">
    <property type="term" value="F:nucleic acid binding"/>
    <property type="evidence" value="ECO:0007669"/>
    <property type="project" value="InterPro"/>
</dbReference>
<dbReference type="RefSeq" id="WP_276657269.1">
    <property type="nucleotide sequence ID" value="NZ_SSFD01000065.1"/>
</dbReference>
<sequence>MPANPLLPANGAATPAAQVLSVSELNRMARELLESALPLMWVGGEISNLVRAASGHVYFTLKDASAQVRCAMWRNRAQLLAFRPENGMRVEARALVTLYEARGDYQLSVEALRPAGIGSLFEAFNRLKAKLAAEGLFDEAGRRALPRYPRALGIVTSPQAAALRDVLVTLRRRAPHLPVVLYPAPVQGADAPARLLEAVRCAGRRAAEDGVDVLLLVRGGGSIEDLWAFNDEALARTLRACPLPVVCGVGHETDFTLADFAADLRAPTPSGAAELASAGWYAARAELAALEPRLRRAVERRFGELAQRLDRAALRLVHPRERLRRERDTLARLGERLHHAAARRLEAADLRATRAGLRLRAAAPRPQALAARVDMLGGRLARAATRLLEARSQRLDALAAHLQHLAPQAVLARGYAIARDKQGRVLRSAAGIPEGAAVSVQLADGRLDTRVIGHGKA</sequence>
<accession>A0A5C7T0M3</accession>
<gene>
    <name evidence="5" type="primary">xseA</name>
    <name evidence="9" type="ORF">E6Q80_04855</name>
</gene>
<dbReference type="InterPro" id="IPR003753">
    <property type="entry name" value="Exonuc_VII_L"/>
</dbReference>
<keyword evidence="2 5" id="KW-0540">Nuclease</keyword>
<evidence type="ECO:0000313" key="9">
    <source>
        <dbReference type="EMBL" id="TXH88836.1"/>
    </source>
</evidence>
<evidence type="ECO:0000256" key="3">
    <source>
        <dbReference type="ARBA" id="ARBA00022801"/>
    </source>
</evidence>
<reference evidence="9 10" key="1">
    <citation type="submission" date="2018-09" db="EMBL/GenBank/DDBJ databases">
        <title>Metagenome Assembled Genomes from an Advanced Water Purification Facility.</title>
        <authorList>
            <person name="Stamps B.W."/>
            <person name="Spear J.R."/>
        </authorList>
    </citation>
    <scope>NUCLEOTIDE SEQUENCE [LARGE SCALE GENOMIC DNA]</scope>
    <source>
        <strain evidence="9">Bin_27_1</strain>
    </source>
</reference>
<dbReference type="NCBIfam" id="TIGR00237">
    <property type="entry name" value="xseA"/>
    <property type="match status" value="1"/>
</dbReference>
<dbReference type="GO" id="GO:0005737">
    <property type="term" value="C:cytoplasm"/>
    <property type="evidence" value="ECO:0007669"/>
    <property type="project" value="UniProtKB-SubCell"/>
</dbReference>
<keyword evidence="1 5" id="KW-0963">Cytoplasm</keyword>
<evidence type="ECO:0000259" key="8">
    <source>
        <dbReference type="Pfam" id="PF13742"/>
    </source>
</evidence>
<feature type="domain" description="OB-fold nucleic acid binding" evidence="8">
    <location>
        <begin position="20"/>
        <end position="112"/>
    </location>
</feature>
<comment type="function">
    <text evidence="5">Bidirectionally degrades single-stranded DNA into large acid-insoluble oligonucleotides, which are then degraded further into small acid-soluble oligonucleotides.</text>
</comment>
<comment type="subunit">
    <text evidence="5">Heterooligomer composed of large and small subunits.</text>
</comment>
<evidence type="ECO:0000259" key="7">
    <source>
        <dbReference type="Pfam" id="PF02601"/>
    </source>
</evidence>
<dbReference type="PANTHER" id="PTHR30008">
    <property type="entry name" value="EXODEOXYRIBONUCLEASE 7 LARGE SUBUNIT"/>
    <property type="match status" value="1"/>
</dbReference>
<organism evidence="9 10">
    <name type="scientific">Thauera aminoaromatica</name>
    <dbReference type="NCBI Taxonomy" id="164330"/>
    <lineage>
        <taxon>Bacteria</taxon>
        <taxon>Pseudomonadati</taxon>
        <taxon>Pseudomonadota</taxon>
        <taxon>Betaproteobacteria</taxon>
        <taxon>Rhodocyclales</taxon>
        <taxon>Zoogloeaceae</taxon>
        <taxon>Thauera</taxon>
    </lineage>
</organism>
<dbReference type="InterPro" id="IPR020579">
    <property type="entry name" value="Exonuc_VII_lsu_C"/>
</dbReference>
<evidence type="ECO:0000256" key="6">
    <source>
        <dbReference type="RuleBase" id="RU004355"/>
    </source>
</evidence>
<name>A0A5C7T0M3_THASP</name>
<dbReference type="Proteomes" id="UP000321192">
    <property type="component" value="Unassembled WGS sequence"/>
</dbReference>
<dbReference type="Pfam" id="PF13742">
    <property type="entry name" value="tRNA_anti_2"/>
    <property type="match status" value="1"/>
</dbReference>